<dbReference type="Gene3D" id="2.60.120.10">
    <property type="entry name" value="Jelly Rolls"/>
    <property type="match status" value="1"/>
</dbReference>
<dbReference type="InterPro" id="IPR039935">
    <property type="entry name" value="YML079W-like"/>
</dbReference>
<dbReference type="InterPro" id="IPR011051">
    <property type="entry name" value="RmlC_Cupin_sf"/>
</dbReference>
<protein>
    <submittedName>
        <fullName evidence="2">Cupin domain-containing protein</fullName>
    </submittedName>
</protein>
<dbReference type="PANTHER" id="PTHR33387:SF3">
    <property type="entry name" value="DUF985 DOMAIN-CONTAINING PROTEIN"/>
    <property type="match status" value="1"/>
</dbReference>
<feature type="domain" description="DUF985" evidence="1">
    <location>
        <begin position="9"/>
        <end position="141"/>
    </location>
</feature>
<dbReference type="PANTHER" id="PTHR33387">
    <property type="entry name" value="RMLC-LIKE JELLY ROLL FOLD PROTEIN"/>
    <property type="match status" value="1"/>
</dbReference>
<organism evidence="2 3">
    <name type="scientific">Nocardia salmonicida</name>
    <dbReference type="NCBI Taxonomy" id="53431"/>
    <lineage>
        <taxon>Bacteria</taxon>
        <taxon>Bacillati</taxon>
        <taxon>Actinomycetota</taxon>
        <taxon>Actinomycetes</taxon>
        <taxon>Mycobacteriales</taxon>
        <taxon>Nocardiaceae</taxon>
        <taxon>Nocardia</taxon>
    </lineage>
</organism>
<dbReference type="RefSeq" id="WP_357362988.1">
    <property type="nucleotide sequence ID" value="NZ_CP109527.1"/>
</dbReference>
<dbReference type="SUPFAM" id="SSF51182">
    <property type="entry name" value="RmlC-like cupins"/>
    <property type="match status" value="1"/>
</dbReference>
<name>A0ABZ1NI91_9NOCA</name>
<dbReference type="Proteomes" id="UP001621418">
    <property type="component" value="Chromosome"/>
</dbReference>
<proteinExistence type="predicted"/>
<dbReference type="EMBL" id="CP109527">
    <property type="protein sequence ID" value="WTY39732.1"/>
    <property type="molecule type" value="Genomic_DNA"/>
</dbReference>
<reference evidence="2 3" key="1">
    <citation type="submission" date="2022-10" db="EMBL/GenBank/DDBJ databases">
        <title>The complete genomes of actinobacterial strains from the NBC collection.</title>
        <authorList>
            <person name="Joergensen T.S."/>
            <person name="Alvarez Arevalo M."/>
            <person name="Sterndorff E.B."/>
            <person name="Faurdal D."/>
            <person name="Vuksanovic O."/>
            <person name="Mourched A.-S."/>
            <person name="Charusanti P."/>
            <person name="Shaw S."/>
            <person name="Blin K."/>
            <person name="Weber T."/>
        </authorList>
    </citation>
    <scope>NUCLEOTIDE SEQUENCE [LARGE SCALE GENOMIC DNA]</scope>
    <source>
        <strain evidence="2 3">NBC_01413</strain>
    </source>
</reference>
<sequence>MLHRPATAATLDLLPHPEGGWFRETWRSAHTFVPEGYPGPRVAATGILFLLPPDEQSIWHAVRSDELWMWHRGGPLELSLGGDGDTPGTPERVILGPDIEQGHRVQQLVPAGHWQAARPCADAEVLVSCVVAPGFDFDDFRS</sequence>
<evidence type="ECO:0000313" key="2">
    <source>
        <dbReference type="EMBL" id="WTY39732.1"/>
    </source>
</evidence>
<dbReference type="InterPro" id="IPR014710">
    <property type="entry name" value="RmlC-like_jellyroll"/>
</dbReference>
<evidence type="ECO:0000259" key="1">
    <source>
        <dbReference type="Pfam" id="PF06172"/>
    </source>
</evidence>
<evidence type="ECO:0000313" key="3">
    <source>
        <dbReference type="Proteomes" id="UP001621418"/>
    </source>
</evidence>
<keyword evidence="3" id="KW-1185">Reference proteome</keyword>
<gene>
    <name evidence="2" type="ORF">OG308_24805</name>
</gene>
<dbReference type="InterPro" id="IPR009327">
    <property type="entry name" value="Cupin_DUF985"/>
</dbReference>
<dbReference type="Pfam" id="PF06172">
    <property type="entry name" value="Cupin_5"/>
    <property type="match status" value="1"/>
</dbReference>
<accession>A0ABZ1NI91</accession>
<dbReference type="CDD" id="cd06121">
    <property type="entry name" value="cupin_YML079wp"/>
    <property type="match status" value="1"/>
</dbReference>